<dbReference type="OrthoDB" id="295776at2157"/>
<keyword evidence="4" id="KW-1185">Reference proteome</keyword>
<keyword evidence="1" id="KW-0059">Arsenical resistance</keyword>
<dbReference type="InterPro" id="IPR023485">
    <property type="entry name" value="Ptyr_pPase"/>
</dbReference>
<protein>
    <submittedName>
        <fullName evidence="3">Protein tyrosine phosphatase</fullName>
    </submittedName>
</protein>
<gene>
    <name evidence="3" type="ORF">Metlim_2259</name>
</gene>
<organism evidence="3 4">
    <name type="scientific">Methanoplanus limicola DSM 2279</name>
    <dbReference type="NCBI Taxonomy" id="937775"/>
    <lineage>
        <taxon>Archaea</taxon>
        <taxon>Methanobacteriati</taxon>
        <taxon>Methanobacteriota</taxon>
        <taxon>Stenosarchaea group</taxon>
        <taxon>Methanomicrobia</taxon>
        <taxon>Methanomicrobiales</taxon>
        <taxon>Methanomicrobiaceae</taxon>
        <taxon>Methanoplanus</taxon>
    </lineage>
</organism>
<dbReference type="AlphaFoldDB" id="H1Z1H1"/>
<feature type="domain" description="Phosphotyrosine protein phosphatase I" evidence="2">
    <location>
        <begin position="4"/>
        <end position="137"/>
    </location>
</feature>
<accession>H1Z1H1</accession>
<dbReference type="SUPFAM" id="SSF52788">
    <property type="entry name" value="Phosphotyrosine protein phosphatases I"/>
    <property type="match status" value="1"/>
</dbReference>
<evidence type="ECO:0000256" key="1">
    <source>
        <dbReference type="ARBA" id="ARBA00022849"/>
    </source>
</evidence>
<dbReference type="Gene3D" id="3.40.50.2300">
    <property type="match status" value="1"/>
</dbReference>
<dbReference type="PANTHER" id="PTHR43428:SF1">
    <property type="entry name" value="ARSENATE REDUCTASE"/>
    <property type="match status" value="1"/>
</dbReference>
<dbReference type="Proteomes" id="UP000005741">
    <property type="component" value="Chromosome"/>
</dbReference>
<dbReference type="HOGENOM" id="CLU_071415_3_2_2"/>
<reference evidence="3 4" key="1">
    <citation type="submission" date="2011-10" db="EMBL/GenBank/DDBJ databases">
        <title>The Improved High-Quality Draft genome of Methanoplanus limicola DSM 2279.</title>
        <authorList>
            <consortium name="US DOE Joint Genome Institute (JGI-PGF)"/>
            <person name="Lucas S."/>
            <person name="Copeland A."/>
            <person name="Lapidus A."/>
            <person name="Glavina del Rio T."/>
            <person name="Dalin E."/>
            <person name="Tice H."/>
            <person name="Bruce D."/>
            <person name="Goodwin L."/>
            <person name="Pitluck S."/>
            <person name="Peters L."/>
            <person name="Mikhailova N."/>
            <person name="Lu M."/>
            <person name="Kyrpides N."/>
            <person name="Mavromatis K."/>
            <person name="Ivanova N."/>
            <person name="Markowitz V."/>
            <person name="Cheng J.-F."/>
            <person name="Hugenholtz P."/>
            <person name="Woyke T."/>
            <person name="Wu D."/>
            <person name="Wirth R."/>
            <person name="Brambilla E.-M."/>
            <person name="Klenk H.-P."/>
            <person name="Eisen J.A."/>
        </authorList>
    </citation>
    <scope>NUCLEOTIDE SEQUENCE [LARGE SCALE GENOMIC DNA]</scope>
    <source>
        <strain evidence="3 4">DSM 2279</strain>
    </source>
</reference>
<dbReference type="RefSeq" id="WP_004078574.1">
    <property type="nucleotide sequence ID" value="NZ_CM001436.1"/>
</dbReference>
<name>H1Z1H1_9EURY</name>
<dbReference type="PANTHER" id="PTHR43428">
    <property type="entry name" value="ARSENATE REDUCTASE"/>
    <property type="match status" value="1"/>
</dbReference>
<proteinExistence type="predicted"/>
<dbReference type="PATRIC" id="fig|937775.9.peg.2557"/>
<dbReference type="Pfam" id="PF01451">
    <property type="entry name" value="LMWPc"/>
    <property type="match status" value="1"/>
</dbReference>
<evidence type="ECO:0000313" key="4">
    <source>
        <dbReference type="Proteomes" id="UP000005741"/>
    </source>
</evidence>
<dbReference type="STRING" id="937775.Metlim_2259"/>
<dbReference type="GO" id="GO:0046685">
    <property type="term" value="P:response to arsenic-containing substance"/>
    <property type="evidence" value="ECO:0007669"/>
    <property type="project" value="UniProtKB-KW"/>
</dbReference>
<sequence length="139" mass="15373">MAKKKVLFVCTHNSARSQMAEGYLNARFGEIFEAFSAGTEVTSVNPYAIRAMDEIGIDISRQWSKKLDEFFGVEMDLLVTVCDSAKGACPMFPWAKEKIHAGFSDPSAASGSDAEVMEVFRGIRDEVTGFIDEKFGDRI</sequence>
<dbReference type="EMBL" id="CM001436">
    <property type="protein sequence ID" value="EHQ36318.1"/>
    <property type="molecule type" value="Genomic_DNA"/>
</dbReference>
<dbReference type="CDD" id="cd16345">
    <property type="entry name" value="LMWP_ArsC"/>
    <property type="match status" value="1"/>
</dbReference>
<evidence type="ECO:0000259" key="2">
    <source>
        <dbReference type="SMART" id="SM00226"/>
    </source>
</evidence>
<dbReference type="InterPro" id="IPR036196">
    <property type="entry name" value="Ptyr_pPase_sf"/>
</dbReference>
<dbReference type="SMART" id="SM00226">
    <property type="entry name" value="LMWPc"/>
    <property type="match status" value="1"/>
</dbReference>
<evidence type="ECO:0000313" key="3">
    <source>
        <dbReference type="EMBL" id="EHQ36318.1"/>
    </source>
</evidence>
<dbReference type="InParanoid" id="H1Z1H1"/>